<feature type="region of interest" description="Disordered" evidence="2">
    <location>
        <begin position="263"/>
        <end position="300"/>
    </location>
</feature>
<dbReference type="GO" id="GO:0008270">
    <property type="term" value="F:zinc ion binding"/>
    <property type="evidence" value="ECO:0007669"/>
    <property type="project" value="TreeGrafter"/>
</dbReference>
<feature type="region of interest" description="Disordered" evidence="2">
    <location>
        <begin position="719"/>
        <end position="748"/>
    </location>
</feature>
<dbReference type="PANTHER" id="PTHR23075">
    <property type="entry name" value="PUTATIVE ATP-ASE"/>
    <property type="match status" value="1"/>
</dbReference>
<keyword evidence="5" id="KW-1185">Reference proteome</keyword>
<evidence type="ECO:0000313" key="4">
    <source>
        <dbReference type="EMBL" id="OCL10171.1"/>
    </source>
</evidence>
<dbReference type="InterPro" id="IPR046468">
    <property type="entry name" value="Spt20-like_SEP"/>
</dbReference>
<feature type="compositionally biased region" description="Polar residues" evidence="2">
    <location>
        <begin position="175"/>
        <end position="185"/>
    </location>
</feature>
<feature type="compositionally biased region" description="Low complexity" evidence="2">
    <location>
        <begin position="477"/>
        <end position="506"/>
    </location>
</feature>
<dbReference type="AlphaFoldDB" id="A0A8E2F3Z0"/>
<feature type="domain" description="Spt20-like SEP" evidence="3">
    <location>
        <begin position="62"/>
        <end position="337"/>
    </location>
</feature>
<evidence type="ECO:0000256" key="1">
    <source>
        <dbReference type="ARBA" id="ARBA00023054"/>
    </source>
</evidence>
<name>A0A8E2F3Z0_9PEZI</name>
<dbReference type="PANTHER" id="PTHR23075:SF0">
    <property type="entry name" value="ATPASE FAMILY AAA DOMAIN-CONTAINING PROTEIN 3"/>
    <property type="match status" value="1"/>
</dbReference>
<protein>
    <recommendedName>
        <fullName evidence="3">Spt20-like SEP domain-containing protein</fullName>
    </recommendedName>
</protein>
<dbReference type="GO" id="GO:0005739">
    <property type="term" value="C:mitochondrion"/>
    <property type="evidence" value="ECO:0007669"/>
    <property type="project" value="TreeGrafter"/>
</dbReference>
<reference evidence="4 5" key="1">
    <citation type="journal article" date="2016" name="Nat. Commun.">
        <title>Ectomycorrhizal ecology is imprinted in the genome of the dominant symbiotic fungus Cenococcum geophilum.</title>
        <authorList>
            <consortium name="DOE Joint Genome Institute"/>
            <person name="Peter M."/>
            <person name="Kohler A."/>
            <person name="Ohm R.A."/>
            <person name="Kuo A."/>
            <person name="Krutzmann J."/>
            <person name="Morin E."/>
            <person name="Arend M."/>
            <person name="Barry K.W."/>
            <person name="Binder M."/>
            <person name="Choi C."/>
            <person name="Clum A."/>
            <person name="Copeland A."/>
            <person name="Grisel N."/>
            <person name="Haridas S."/>
            <person name="Kipfer T."/>
            <person name="LaButti K."/>
            <person name="Lindquist E."/>
            <person name="Lipzen A."/>
            <person name="Maire R."/>
            <person name="Meier B."/>
            <person name="Mihaltcheva S."/>
            <person name="Molinier V."/>
            <person name="Murat C."/>
            <person name="Poggeler S."/>
            <person name="Quandt C.A."/>
            <person name="Sperisen C."/>
            <person name="Tritt A."/>
            <person name="Tisserant E."/>
            <person name="Crous P.W."/>
            <person name="Henrissat B."/>
            <person name="Nehls U."/>
            <person name="Egli S."/>
            <person name="Spatafora J.W."/>
            <person name="Grigoriev I.V."/>
            <person name="Martin F.M."/>
        </authorList>
    </citation>
    <scope>NUCLEOTIDE SEQUENCE [LARGE SCALE GENOMIC DNA]</scope>
    <source>
        <strain evidence="4 5">CBS 207.34</strain>
    </source>
</reference>
<feature type="compositionally biased region" description="Low complexity" evidence="2">
    <location>
        <begin position="939"/>
        <end position="951"/>
    </location>
</feature>
<feature type="region of interest" description="Disordered" evidence="2">
    <location>
        <begin position="1"/>
        <end position="41"/>
    </location>
</feature>
<feature type="compositionally biased region" description="Low complexity" evidence="2">
    <location>
        <begin position="439"/>
        <end position="450"/>
    </location>
</feature>
<accession>A0A8E2F3Z0</accession>
<evidence type="ECO:0000313" key="5">
    <source>
        <dbReference type="Proteomes" id="UP000250140"/>
    </source>
</evidence>
<feature type="compositionally biased region" description="Polar residues" evidence="2">
    <location>
        <begin position="724"/>
        <end position="748"/>
    </location>
</feature>
<dbReference type="EMBL" id="KV749298">
    <property type="protein sequence ID" value="OCL10171.1"/>
    <property type="molecule type" value="Genomic_DNA"/>
</dbReference>
<feature type="compositionally biased region" description="Polar residues" evidence="2">
    <location>
        <begin position="507"/>
        <end position="544"/>
    </location>
</feature>
<feature type="region of interest" description="Disordered" evidence="2">
    <location>
        <begin position="939"/>
        <end position="963"/>
    </location>
</feature>
<dbReference type="GO" id="GO:0007005">
    <property type="term" value="P:mitochondrion organization"/>
    <property type="evidence" value="ECO:0007669"/>
    <property type="project" value="TreeGrafter"/>
</dbReference>
<feature type="compositionally biased region" description="Polar residues" evidence="2">
    <location>
        <begin position="388"/>
        <end position="400"/>
    </location>
</feature>
<feature type="compositionally biased region" description="Pro residues" evidence="2">
    <location>
        <begin position="277"/>
        <end position="290"/>
    </location>
</feature>
<feature type="compositionally biased region" description="Basic and acidic residues" evidence="2">
    <location>
        <begin position="416"/>
        <end position="438"/>
    </location>
</feature>
<feature type="region of interest" description="Disordered" evidence="2">
    <location>
        <begin position="166"/>
        <end position="220"/>
    </location>
</feature>
<gene>
    <name evidence="4" type="ORF">AOQ84DRAFT_438509</name>
</gene>
<dbReference type="OrthoDB" id="1932706at2759"/>
<dbReference type="Proteomes" id="UP000250140">
    <property type="component" value="Unassembled WGS sequence"/>
</dbReference>
<feature type="compositionally biased region" description="Polar residues" evidence="2">
    <location>
        <begin position="22"/>
        <end position="41"/>
    </location>
</feature>
<organism evidence="4 5">
    <name type="scientific">Glonium stellatum</name>
    <dbReference type="NCBI Taxonomy" id="574774"/>
    <lineage>
        <taxon>Eukaryota</taxon>
        <taxon>Fungi</taxon>
        <taxon>Dikarya</taxon>
        <taxon>Ascomycota</taxon>
        <taxon>Pezizomycotina</taxon>
        <taxon>Dothideomycetes</taxon>
        <taxon>Pleosporomycetidae</taxon>
        <taxon>Gloniales</taxon>
        <taxon>Gloniaceae</taxon>
        <taxon>Glonium</taxon>
    </lineage>
</organism>
<evidence type="ECO:0000259" key="3">
    <source>
        <dbReference type="Pfam" id="PF12090"/>
    </source>
</evidence>
<proteinExistence type="predicted"/>
<dbReference type="Pfam" id="PF12090">
    <property type="entry name" value="Spt20_SEP"/>
    <property type="match status" value="1"/>
</dbReference>
<feature type="region of interest" description="Disordered" evidence="2">
    <location>
        <begin position="384"/>
        <end position="604"/>
    </location>
</feature>
<keyword evidence="1" id="KW-0175">Coiled coil</keyword>
<evidence type="ECO:0000256" key="2">
    <source>
        <dbReference type="SAM" id="MobiDB-lite"/>
    </source>
</evidence>
<sequence>MSVAAVATRPSQALRQRRESQRPTLTRTNTGKTNAMENGTSVKEEPKPYVITTQDVLRKFSGKPPSLVIHLHPNNFRLNHSQDVFGYSSPMRVLVEHLRRNTVPHEILEELYASGVPFYDNCLIVEVHDNKSSGAAPQSASTNASTGNKAEPFSIHNYNSFITPSSFVPYPTKPKPTQQSQTDGQGKTAPATGSEATNDDQETDKENMPAPGHPTSAAQMQVAKAPRVYTTVLFPTPLSHDVDIKLLANTPLPDIQTYRRNQSIASGSRGGATPTMAHPPTPLTSVPPTPSIANARSPKRQKMVLDETNVHEFEAEIINSTAPRLYLDPTNNLEESVALIDVMTHLNYKNPPPAPKTRKRTTAELAADEAEAAETQRFILAGDERKSATTNVSANDENQTGRGGGPAFEPRFSRFKTLETIKMRHEENERRKKEEEARQAQAKRQQQAEAEAQKRREMEMSRQAEQHRAMQQHRQEQLMQQQQQQQQHLQQQEALRAASQAQQMSSTQPVQFPQPTHSQPQHSSPVIRQQTPLASSPSINTHSMASHPIASAPMAATSSSHGAGSPPRPTSAVSHHPSVSMARQMSQQQSGQSVSHHGTPQMVQGTPIMNQAIPARNMTPQPRMNQQGSPGVGMQGTPGMMQTPQTNLTPEMQIMRQRQQQQMARLQAAQQAGMHGSPALQMSPEQIAMIRAQQQINQHGVPPNQNPQAYQQALARQMQQQMANSNSPITSTSPQNASQMRPTASQQGFTVPGQTLATADLATLRATYNARKQALMQRYPGLINVPQNLAQPMRQLEGAIRLAEAREHSGGQAGGMGQQGMNGMNMGGQQASAQQAAHMQQYQRVLQQQQRVQTAQQQQQQQQLMAQMRGQQGMQGMNMQAMGMNGMGNMQQNQLMQGGMNMGNMAGMQGMQGMGGMGGMGGMNMQNMQNLQMQNFQQMQAMQRQQAGQQRRGNDGIGDWSGV</sequence>
<feature type="compositionally biased region" description="Basic and acidic residues" evidence="2">
    <location>
        <begin position="451"/>
        <end position="476"/>
    </location>
</feature>
<feature type="compositionally biased region" description="Low complexity" evidence="2">
    <location>
        <begin position="578"/>
        <end position="598"/>
    </location>
</feature>